<reference evidence="2 3" key="1">
    <citation type="submission" date="2016-08" db="EMBL/GenBank/DDBJ databases">
        <title>A Parts List for Fungal Cellulosomes Revealed by Comparative Genomics.</title>
        <authorList>
            <consortium name="DOE Joint Genome Institute"/>
            <person name="Haitjema C.H."/>
            <person name="Gilmore S.P."/>
            <person name="Henske J.K."/>
            <person name="Solomon K.V."/>
            <person name="De Groot R."/>
            <person name="Kuo A."/>
            <person name="Mondo S.J."/>
            <person name="Salamov A.A."/>
            <person name="Labutti K."/>
            <person name="Zhao Z."/>
            <person name="Chiniquy J."/>
            <person name="Barry K."/>
            <person name="Brewer H.M."/>
            <person name="Purvine S.O."/>
            <person name="Wright A.T."/>
            <person name="Boxma B."/>
            <person name="Van Alen T."/>
            <person name="Hackstein J.H."/>
            <person name="Baker S.E."/>
            <person name="Grigoriev I.V."/>
            <person name="O'Malley M.A."/>
        </authorList>
    </citation>
    <scope>NUCLEOTIDE SEQUENCE [LARGE SCALE GENOMIC DNA]</scope>
    <source>
        <strain evidence="2 3">S4</strain>
    </source>
</reference>
<protein>
    <recommendedName>
        <fullName evidence="1">Phage tail lysozyme domain-containing protein</fullName>
    </recommendedName>
</protein>
<feature type="domain" description="Phage tail lysozyme" evidence="1">
    <location>
        <begin position="170"/>
        <end position="383"/>
    </location>
</feature>
<reference evidence="2 3" key="2">
    <citation type="submission" date="2016-08" db="EMBL/GenBank/DDBJ databases">
        <title>Pervasive Adenine N6-methylation of Active Genes in Fungi.</title>
        <authorList>
            <consortium name="DOE Joint Genome Institute"/>
            <person name="Mondo S.J."/>
            <person name="Dannebaum R.O."/>
            <person name="Kuo R.C."/>
            <person name="Labutti K."/>
            <person name="Haridas S."/>
            <person name="Kuo A."/>
            <person name="Salamov A."/>
            <person name="Ahrendt S.R."/>
            <person name="Lipzen A."/>
            <person name="Sullivan W."/>
            <person name="Andreopoulos W.B."/>
            <person name="Clum A."/>
            <person name="Lindquist E."/>
            <person name="Daum C."/>
            <person name="Ramamoorthy G.K."/>
            <person name="Gryganskyi A."/>
            <person name="Culley D."/>
            <person name="Magnuson J.K."/>
            <person name="James T.Y."/>
            <person name="O'Malley M.A."/>
            <person name="Stajich J.E."/>
            <person name="Spatafora J.W."/>
            <person name="Visel A."/>
            <person name="Grigoriev I.V."/>
        </authorList>
    </citation>
    <scope>NUCLEOTIDE SEQUENCE [LARGE SCALE GENOMIC DNA]</scope>
    <source>
        <strain evidence="2 3">S4</strain>
    </source>
</reference>
<evidence type="ECO:0000313" key="2">
    <source>
        <dbReference type="EMBL" id="ORX63940.1"/>
    </source>
</evidence>
<proteinExistence type="predicted"/>
<name>A0A1Y1VRN1_9FUNG</name>
<evidence type="ECO:0000313" key="3">
    <source>
        <dbReference type="Proteomes" id="UP000193944"/>
    </source>
</evidence>
<dbReference type="EMBL" id="MCFG01000570">
    <property type="protein sequence ID" value="ORX63940.1"/>
    <property type="molecule type" value="Genomic_DNA"/>
</dbReference>
<sequence length="383" mass="42268">MCCPREGSNSNPVKPDDTICLSLGGQCKNQNSCKGTIHSGICSGGNDRKCCLPSGTSCQSVGGVCNVLNKRYDILKTLFLDKLCPGNNKCCISLTGPLSCQDQHGVKGVCINEKNCDKEYNTIYQNYALSELPCPVPSVCCVPKPKEDSIIINLQKNYNGTKKEAIIAAAREMLNNDYDKKFIAGVLGNIESEAKTGQFEDACYKKDGVCTSEILSERIPCYLRCMVDNFDYFDKYSNKIITEVGIDQTMKLLNNANECKNCKLKGTCDIGTKNEKHAGDSCSPKFGLGAVQWTPPNGVMKDYSEFRKTSGKNKPTVGECAIVEAIFLVKDLGSKNIYENWKKGERSPESAAYDVCMNYEKPRNMKEECPKRKGNASNIYKLM</sequence>
<dbReference type="Pfam" id="PF18013">
    <property type="entry name" value="Phage_lysozyme2"/>
    <property type="match status" value="1"/>
</dbReference>
<accession>A0A1Y1VRN1</accession>
<dbReference type="InterPro" id="IPR041219">
    <property type="entry name" value="Phage_lysozyme2"/>
</dbReference>
<organism evidence="2 3">
    <name type="scientific">Anaeromyces robustus</name>
    <dbReference type="NCBI Taxonomy" id="1754192"/>
    <lineage>
        <taxon>Eukaryota</taxon>
        <taxon>Fungi</taxon>
        <taxon>Fungi incertae sedis</taxon>
        <taxon>Chytridiomycota</taxon>
        <taxon>Chytridiomycota incertae sedis</taxon>
        <taxon>Neocallimastigomycetes</taxon>
        <taxon>Neocallimastigales</taxon>
        <taxon>Neocallimastigaceae</taxon>
        <taxon>Anaeromyces</taxon>
    </lineage>
</organism>
<keyword evidence="3" id="KW-1185">Reference proteome</keyword>
<comment type="caution">
    <text evidence="2">The sequence shown here is derived from an EMBL/GenBank/DDBJ whole genome shotgun (WGS) entry which is preliminary data.</text>
</comment>
<dbReference type="Gene3D" id="1.10.530.10">
    <property type="match status" value="1"/>
</dbReference>
<dbReference type="Proteomes" id="UP000193944">
    <property type="component" value="Unassembled WGS sequence"/>
</dbReference>
<gene>
    <name evidence="2" type="ORF">BCR32DRAFT_251367</name>
</gene>
<evidence type="ECO:0000259" key="1">
    <source>
        <dbReference type="Pfam" id="PF18013"/>
    </source>
</evidence>
<dbReference type="AlphaFoldDB" id="A0A1Y1VRN1"/>